<name>A0AAV2QDZ8_MEGNR</name>
<protein>
    <recommendedName>
        <fullName evidence="3">LAGLIDADG endonuclease</fullName>
    </recommendedName>
</protein>
<reference evidence="1 2" key="1">
    <citation type="submission" date="2024-05" db="EMBL/GenBank/DDBJ databases">
        <authorList>
            <person name="Wallberg A."/>
        </authorList>
    </citation>
    <scope>NUCLEOTIDE SEQUENCE [LARGE SCALE GENOMIC DNA]</scope>
</reference>
<dbReference type="Proteomes" id="UP001497623">
    <property type="component" value="Unassembled WGS sequence"/>
</dbReference>
<proteinExistence type="predicted"/>
<dbReference type="Pfam" id="PF03564">
    <property type="entry name" value="DUF1759"/>
    <property type="match status" value="1"/>
</dbReference>
<feature type="non-terminal residue" evidence="1">
    <location>
        <position position="1"/>
    </location>
</feature>
<dbReference type="EMBL" id="CAXKWB010006285">
    <property type="protein sequence ID" value="CAL4082299.1"/>
    <property type="molecule type" value="Genomic_DNA"/>
</dbReference>
<organism evidence="1 2">
    <name type="scientific">Meganyctiphanes norvegica</name>
    <name type="common">Northern krill</name>
    <name type="synonym">Thysanopoda norvegica</name>
    <dbReference type="NCBI Taxonomy" id="48144"/>
    <lineage>
        <taxon>Eukaryota</taxon>
        <taxon>Metazoa</taxon>
        <taxon>Ecdysozoa</taxon>
        <taxon>Arthropoda</taxon>
        <taxon>Crustacea</taxon>
        <taxon>Multicrustacea</taxon>
        <taxon>Malacostraca</taxon>
        <taxon>Eumalacostraca</taxon>
        <taxon>Eucarida</taxon>
        <taxon>Euphausiacea</taxon>
        <taxon>Euphausiidae</taxon>
        <taxon>Meganyctiphanes</taxon>
    </lineage>
</organism>
<sequence>GGSGSGSSGNSSNEELMKAVLGAKSGISKISLNCPVFDSDSRDKLHFKDWFQQYEAVLNASHGIDDKNKLVYLRSKVKGTASSYLASLEVTNVNYKEAIKLLKTHYRVATDHPISNSRRFSRTFPGTFLFSRSIFKDFLGVIMGHLKKKKKKKKKKK</sequence>
<gene>
    <name evidence="1" type="ORF">MNOR_LOCUS11811</name>
</gene>
<evidence type="ECO:0008006" key="3">
    <source>
        <dbReference type="Google" id="ProtNLM"/>
    </source>
</evidence>
<dbReference type="InterPro" id="IPR005312">
    <property type="entry name" value="DUF1759"/>
</dbReference>
<keyword evidence="2" id="KW-1185">Reference proteome</keyword>
<accession>A0AAV2QDZ8</accession>
<dbReference type="AlphaFoldDB" id="A0AAV2QDZ8"/>
<feature type="non-terminal residue" evidence="1">
    <location>
        <position position="157"/>
    </location>
</feature>
<comment type="caution">
    <text evidence="1">The sequence shown here is derived from an EMBL/GenBank/DDBJ whole genome shotgun (WGS) entry which is preliminary data.</text>
</comment>
<evidence type="ECO:0000313" key="2">
    <source>
        <dbReference type="Proteomes" id="UP001497623"/>
    </source>
</evidence>
<evidence type="ECO:0000313" key="1">
    <source>
        <dbReference type="EMBL" id="CAL4082299.1"/>
    </source>
</evidence>